<dbReference type="Proteomes" id="UP000001784">
    <property type="component" value="Chromosome"/>
</dbReference>
<reference evidence="3 4" key="1">
    <citation type="submission" date="2006-10" db="EMBL/GenBank/DDBJ databases">
        <title>Complete sequence of Syntrophobacter fumaroxidans MPOB.</title>
        <authorList>
            <consortium name="US DOE Joint Genome Institute"/>
            <person name="Copeland A."/>
            <person name="Lucas S."/>
            <person name="Lapidus A."/>
            <person name="Barry K."/>
            <person name="Detter J.C."/>
            <person name="Glavina del Rio T."/>
            <person name="Hammon N."/>
            <person name="Israni S."/>
            <person name="Pitluck S."/>
            <person name="Goltsman E.G."/>
            <person name="Martinez M."/>
            <person name="Schmutz J."/>
            <person name="Larimer F."/>
            <person name="Land M."/>
            <person name="Hauser L."/>
            <person name="Kyrpides N."/>
            <person name="Kim E."/>
            <person name="Boone D.R."/>
            <person name="Brockman F."/>
            <person name="Culley D."/>
            <person name="Ferry J."/>
            <person name="Gunsalus R."/>
            <person name="McInerney M.J."/>
            <person name="Morrison M."/>
            <person name="Plugge C."/>
            <person name="Rohlin L."/>
            <person name="Scholten J."/>
            <person name="Sieber J."/>
            <person name="Stams A.J.M."/>
            <person name="Worm P."/>
            <person name="Henstra A.M."/>
            <person name="Richardson P."/>
        </authorList>
    </citation>
    <scope>NUCLEOTIDE SEQUENCE [LARGE SCALE GENOMIC DNA]</scope>
    <source>
        <strain evidence="4">DSM 10017 / MPOB</strain>
    </source>
</reference>
<evidence type="ECO:0000259" key="2">
    <source>
        <dbReference type="Pfam" id="PF13229"/>
    </source>
</evidence>
<dbReference type="Pfam" id="PF13229">
    <property type="entry name" value="Beta_helix"/>
    <property type="match status" value="1"/>
</dbReference>
<dbReference type="STRING" id="335543.Sfum_3733"/>
<dbReference type="SUPFAM" id="SSF51126">
    <property type="entry name" value="Pectin lyase-like"/>
    <property type="match status" value="1"/>
</dbReference>
<dbReference type="OrthoDB" id="5480963at2"/>
<proteinExistence type="predicted"/>
<organism evidence="3 4">
    <name type="scientific">Syntrophobacter fumaroxidans (strain DSM 10017 / MPOB)</name>
    <dbReference type="NCBI Taxonomy" id="335543"/>
    <lineage>
        <taxon>Bacteria</taxon>
        <taxon>Pseudomonadati</taxon>
        <taxon>Thermodesulfobacteriota</taxon>
        <taxon>Syntrophobacteria</taxon>
        <taxon>Syntrophobacterales</taxon>
        <taxon>Syntrophobacteraceae</taxon>
        <taxon>Syntrophobacter</taxon>
    </lineage>
</organism>
<dbReference type="InParanoid" id="A0LPQ1"/>
<evidence type="ECO:0000313" key="3">
    <source>
        <dbReference type="EMBL" id="ABK19403.1"/>
    </source>
</evidence>
<dbReference type="EMBL" id="CP000478">
    <property type="protein sequence ID" value="ABK19403.1"/>
    <property type="molecule type" value="Genomic_DNA"/>
</dbReference>
<evidence type="ECO:0000313" key="4">
    <source>
        <dbReference type="Proteomes" id="UP000001784"/>
    </source>
</evidence>
<keyword evidence="1" id="KW-0732">Signal</keyword>
<dbReference type="eggNOG" id="COG3420">
    <property type="taxonomic scope" value="Bacteria"/>
</dbReference>
<protein>
    <submittedName>
        <fullName evidence="3">Parallel beta-helix repeat</fullName>
    </submittedName>
</protein>
<feature type="chain" id="PRO_5002627340" evidence="1">
    <location>
        <begin position="26"/>
        <end position="379"/>
    </location>
</feature>
<feature type="signal peptide" evidence="1">
    <location>
        <begin position="1"/>
        <end position="25"/>
    </location>
</feature>
<dbReference type="InterPro" id="IPR013783">
    <property type="entry name" value="Ig-like_fold"/>
</dbReference>
<keyword evidence="4" id="KW-1185">Reference proteome</keyword>
<dbReference type="InterPro" id="IPR039448">
    <property type="entry name" value="Beta_helix"/>
</dbReference>
<dbReference type="InterPro" id="IPR011050">
    <property type="entry name" value="Pectin_lyase_fold/virulence"/>
</dbReference>
<dbReference type="SMART" id="SM00710">
    <property type="entry name" value="PbH1"/>
    <property type="match status" value="5"/>
</dbReference>
<dbReference type="Gene3D" id="2.60.40.10">
    <property type="entry name" value="Immunoglobulins"/>
    <property type="match status" value="1"/>
</dbReference>
<sequence length="379" mass="39293">MKTSRMVLIGAVVSLAILTASVAHAAAPGVPAPVSPSGKVAGSTITFLWKAVTGATKYQLQVKSGSVIKLNTIFTAAQANCSDGTGTCSAQATFGGTAAALTWNLRAGNTAGFSAWSAAKNLVMTDEMRTPISSLPYTISSPGSYFVTGNLTSTGTGITVNANDATIDLGGYVLTGPGSGDNHGVHMVGRKNVEIRNGTIKGFGTNGIYEANGGYSDPGHRVIGVRVIENGSSGIFLVGNQHFIENCTAINNAQYGIYVDYYSIIRECTCTGNQNGIYCYSGSTISDNIASQNSENGIRAIDGNSVINNIAMENGNHGIMADGYNTIKNNTTSWNKYSGIQLGTYSVLDGNTSYLNNQSGGAYPNISDCVTCASGINVK</sequence>
<name>A0LPQ1_SYNFM</name>
<dbReference type="InterPro" id="IPR006626">
    <property type="entry name" value="PbH1"/>
</dbReference>
<dbReference type="HOGENOM" id="CLU_729420_0_0_7"/>
<feature type="domain" description="Right handed beta helix" evidence="2">
    <location>
        <begin position="181"/>
        <end position="309"/>
    </location>
</feature>
<dbReference type="KEGG" id="sfu:Sfum_3733"/>
<gene>
    <name evidence="3" type="ordered locus">Sfum_3733</name>
</gene>
<dbReference type="Gene3D" id="2.160.20.10">
    <property type="entry name" value="Single-stranded right-handed beta-helix, Pectin lyase-like"/>
    <property type="match status" value="1"/>
</dbReference>
<evidence type="ECO:0000256" key="1">
    <source>
        <dbReference type="SAM" id="SignalP"/>
    </source>
</evidence>
<dbReference type="AlphaFoldDB" id="A0LPQ1"/>
<dbReference type="RefSeq" id="WP_011700528.1">
    <property type="nucleotide sequence ID" value="NC_008554.1"/>
</dbReference>
<accession>A0LPQ1</accession>
<dbReference type="InterPro" id="IPR012334">
    <property type="entry name" value="Pectin_lyas_fold"/>
</dbReference>